<name>A0A5J4WA79_9EUKA</name>
<evidence type="ECO:0000256" key="2">
    <source>
        <dbReference type="ARBA" id="ARBA00022527"/>
    </source>
</evidence>
<dbReference type="InterPro" id="IPR008271">
    <property type="entry name" value="Ser/Thr_kinase_AS"/>
</dbReference>
<dbReference type="Gene3D" id="1.10.510.10">
    <property type="entry name" value="Transferase(Phosphotransferase) domain 1"/>
    <property type="match status" value="1"/>
</dbReference>
<dbReference type="EMBL" id="SNRW01002742">
    <property type="protein sequence ID" value="KAA6391848.1"/>
    <property type="molecule type" value="Genomic_DNA"/>
</dbReference>
<feature type="binding site" evidence="9">
    <location>
        <position position="45"/>
    </location>
    <ligand>
        <name>ATP</name>
        <dbReference type="ChEBI" id="CHEBI:30616"/>
    </ligand>
</feature>
<keyword evidence="6 9" id="KW-0067">ATP-binding</keyword>
<dbReference type="EC" id="2.7.11.1" evidence="1"/>
<dbReference type="PROSITE" id="PS00108">
    <property type="entry name" value="PROTEIN_KINASE_ST"/>
    <property type="match status" value="1"/>
</dbReference>
<dbReference type="PROSITE" id="PS00107">
    <property type="entry name" value="PROTEIN_KINASE_ATP"/>
    <property type="match status" value="1"/>
</dbReference>
<evidence type="ECO:0000313" key="13">
    <source>
        <dbReference type="EMBL" id="KAA6391848.1"/>
    </source>
</evidence>
<keyword evidence="4 9" id="KW-0547">Nucleotide-binding</keyword>
<comment type="caution">
    <text evidence="13">The sequence shown here is derived from an EMBL/GenBank/DDBJ whole genome shotgun (WGS) entry which is preliminary data.</text>
</comment>
<dbReference type="FunFam" id="3.30.200.20:FF:000042">
    <property type="entry name" value="Aurora kinase A"/>
    <property type="match status" value="1"/>
</dbReference>
<evidence type="ECO:0000256" key="7">
    <source>
        <dbReference type="ARBA" id="ARBA00047899"/>
    </source>
</evidence>
<dbReference type="AlphaFoldDB" id="A0A5J4WA79"/>
<evidence type="ECO:0000256" key="8">
    <source>
        <dbReference type="ARBA" id="ARBA00048679"/>
    </source>
</evidence>
<gene>
    <name evidence="13" type="ORF">EZS28_012627</name>
</gene>
<dbReference type="InterPro" id="IPR017441">
    <property type="entry name" value="Protein_kinase_ATP_BS"/>
</dbReference>
<feature type="domain" description="Protein kinase" evidence="12">
    <location>
        <begin position="16"/>
        <end position="269"/>
    </location>
</feature>
<dbReference type="PANTHER" id="PTHR43895:SF32">
    <property type="entry name" value="SERINE_THREONINE-PROTEIN KINASE CHK1"/>
    <property type="match status" value="1"/>
</dbReference>
<dbReference type="InterPro" id="IPR000719">
    <property type="entry name" value="Prot_kinase_dom"/>
</dbReference>
<dbReference type="SMART" id="SM00220">
    <property type="entry name" value="S_TKc"/>
    <property type="match status" value="1"/>
</dbReference>
<protein>
    <recommendedName>
        <fullName evidence="1">non-specific serine/threonine protein kinase</fullName>
        <ecNumber evidence="1">2.7.11.1</ecNumber>
    </recommendedName>
</protein>
<dbReference type="GO" id="GO:0005524">
    <property type="term" value="F:ATP binding"/>
    <property type="evidence" value="ECO:0007669"/>
    <property type="project" value="UniProtKB-UniRule"/>
</dbReference>
<dbReference type="OrthoDB" id="193931at2759"/>
<evidence type="ECO:0000256" key="6">
    <source>
        <dbReference type="ARBA" id="ARBA00022840"/>
    </source>
</evidence>
<comment type="similarity">
    <text evidence="10">Belongs to the protein kinase superfamily.</text>
</comment>
<evidence type="ECO:0000313" key="14">
    <source>
        <dbReference type="Proteomes" id="UP000324800"/>
    </source>
</evidence>
<comment type="catalytic activity">
    <reaction evidence="8">
        <text>L-seryl-[protein] + ATP = O-phospho-L-seryl-[protein] + ADP + H(+)</text>
        <dbReference type="Rhea" id="RHEA:17989"/>
        <dbReference type="Rhea" id="RHEA-COMP:9863"/>
        <dbReference type="Rhea" id="RHEA-COMP:11604"/>
        <dbReference type="ChEBI" id="CHEBI:15378"/>
        <dbReference type="ChEBI" id="CHEBI:29999"/>
        <dbReference type="ChEBI" id="CHEBI:30616"/>
        <dbReference type="ChEBI" id="CHEBI:83421"/>
        <dbReference type="ChEBI" id="CHEBI:456216"/>
        <dbReference type="EC" id="2.7.11.1"/>
    </reaction>
</comment>
<accession>A0A5J4WA79</accession>
<evidence type="ECO:0000256" key="10">
    <source>
        <dbReference type="RuleBase" id="RU000304"/>
    </source>
</evidence>
<evidence type="ECO:0000256" key="1">
    <source>
        <dbReference type="ARBA" id="ARBA00012513"/>
    </source>
</evidence>
<feature type="region of interest" description="Disordered" evidence="11">
    <location>
        <begin position="304"/>
        <end position="372"/>
    </location>
</feature>
<dbReference type="FunFam" id="1.10.510.10:FF:000279">
    <property type="entry name" value="Non-specific serine/threonine protein kinase"/>
    <property type="match status" value="1"/>
</dbReference>
<dbReference type="PANTHER" id="PTHR43895">
    <property type="entry name" value="CALCIUM/CALMODULIN-DEPENDENT PROTEIN KINASE KINASE-RELATED"/>
    <property type="match status" value="1"/>
</dbReference>
<dbReference type="InterPro" id="IPR011009">
    <property type="entry name" value="Kinase-like_dom_sf"/>
</dbReference>
<keyword evidence="3" id="KW-0808">Transferase</keyword>
<evidence type="ECO:0000259" key="12">
    <source>
        <dbReference type="PROSITE" id="PS50011"/>
    </source>
</evidence>
<evidence type="ECO:0000256" key="5">
    <source>
        <dbReference type="ARBA" id="ARBA00022777"/>
    </source>
</evidence>
<comment type="catalytic activity">
    <reaction evidence="7">
        <text>L-threonyl-[protein] + ATP = O-phospho-L-threonyl-[protein] + ADP + H(+)</text>
        <dbReference type="Rhea" id="RHEA:46608"/>
        <dbReference type="Rhea" id="RHEA-COMP:11060"/>
        <dbReference type="Rhea" id="RHEA-COMP:11605"/>
        <dbReference type="ChEBI" id="CHEBI:15378"/>
        <dbReference type="ChEBI" id="CHEBI:30013"/>
        <dbReference type="ChEBI" id="CHEBI:30616"/>
        <dbReference type="ChEBI" id="CHEBI:61977"/>
        <dbReference type="ChEBI" id="CHEBI:456216"/>
        <dbReference type="EC" id="2.7.11.1"/>
    </reaction>
</comment>
<evidence type="ECO:0000256" key="4">
    <source>
        <dbReference type="ARBA" id="ARBA00022741"/>
    </source>
</evidence>
<dbReference type="Pfam" id="PF00069">
    <property type="entry name" value="Pkinase"/>
    <property type="match status" value="1"/>
</dbReference>
<dbReference type="GO" id="GO:0004674">
    <property type="term" value="F:protein serine/threonine kinase activity"/>
    <property type="evidence" value="ECO:0007669"/>
    <property type="project" value="UniProtKB-KW"/>
</dbReference>
<proteinExistence type="inferred from homology"/>
<dbReference type="SUPFAM" id="SSF56112">
    <property type="entry name" value="Protein kinase-like (PK-like)"/>
    <property type="match status" value="1"/>
</dbReference>
<dbReference type="Proteomes" id="UP000324800">
    <property type="component" value="Unassembled WGS sequence"/>
</dbReference>
<dbReference type="GO" id="GO:0007165">
    <property type="term" value="P:signal transduction"/>
    <property type="evidence" value="ECO:0007669"/>
    <property type="project" value="TreeGrafter"/>
</dbReference>
<keyword evidence="5 13" id="KW-0418">Kinase</keyword>
<keyword evidence="2 10" id="KW-0723">Serine/threonine-protein kinase</keyword>
<feature type="non-terminal residue" evidence="13">
    <location>
        <position position="372"/>
    </location>
</feature>
<evidence type="ECO:0000256" key="9">
    <source>
        <dbReference type="PROSITE-ProRule" id="PRU10141"/>
    </source>
</evidence>
<evidence type="ECO:0000256" key="3">
    <source>
        <dbReference type="ARBA" id="ARBA00022679"/>
    </source>
</evidence>
<dbReference type="PROSITE" id="PS50011">
    <property type="entry name" value="PROTEIN_KINASE_DOM"/>
    <property type="match status" value="1"/>
</dbReference>
<dbReference type="CDD" id="cd14003">
    <property type="entry name" value="STKc_AMPK-like"/>
    <property type="match status" value="1"/>
</dbReference>
<organism evidence="13 14">
    <name type="scientific">Streblomastix strix</name>
    <dbReference type="NCBI Taxonomy" id="222440"/>
    <lineage>
        <taxon>Eukaryota</taxon>
        <taxon>Metamonada</taxon>
        <taxon>Preaxostyla</taxon>
        <taxon>Oxymonadida</taxon>
        <taxon>Streblomastigidae</taxon>
        <taxon>Streblomastix</taxon>
    </lineage>
</organism>
<evidence type="ECO:0000256" key="11">
    <source>
        <dbReference type="SAM" id="MobiDB-lite"/>
    </source>
</evidence>
<reference evidence="13 14" key="1">
    <citation type="submission" date="2019-03" db="EMBL/GenBank/DDBJ databases">
        <title>Single cell metagenomics reveals metabolic interactions within the superorganism composed of flagellate Streblomastix strix and complex community of Bacteroidetes bacteria on its surface.</title>
        <authorList>
            <person name="Treitli S.C."/>
            <person name="Kolisko M."/>
            <person name="Husnik F."/>
            <person name="Keeling P."/>
            <person name="Hampl V."/>
        </authorList>
    </citation>
    <scope>NUCLEOTIDE SEQUENCE [LARGE SCALE GENOMIC DNA]</scope>
    <source>
        <strain evidence="13">ST1C</strain>
    </source>
</reference>
<sequence>MDIQGQGDRITRVNKYQIGPTLGEGTFGKVKQAKNIVTGEVVAMKILDKDRILRNHMADQLKMEISMMKKLRHDNIVQLIEVLTSKTKVFIVLELASGGELFQKIANATRFNEDTARLYFRQLVRGVEFCHSLGICHRDLKPENLLLDEKGTLKISDFGLCALADKEDQLLKTQCGTPNYTAPEILLGKKYDGKPTDVWSCGVILFVMLAGYLPFEEQTSQELFKKIKAAQYNFPSFFPAGPKPLIQRILVVDPNRRYTLAQIKQDPWFLAGVPYDDSKDLKNLSKLADVKVSSSDMAHALESIDDSELQTKGGQGGKKGVDASGPQKKGPGQVVNPTFAAASGGVGATKQEDQQLPAVAGTMQRKAVGAPI</sequence>